<proteinExistence type="predicted"/>
<name>A0A167NJ44_CALVF</name>
<evidence type="ECO:0000313" key="1">
    <source>
        <dbReference type="EMBL" id="KZO97769.1"/>
    </source>
</evidence>
<dbReference type="EMBL" id="KV417278">
    <property type="protein sequence ID" value="KZO97769.1"/>
    <property type="molecule type" value="Genomic_DNA"/>
</dbReference>
<protein>
    <submittedName>
        <fullName evidence="1">Uncharacterized protein</fullName>
    </submittedName>
</protein>
<evidence type="ECO:0000313" key="2">
    <source>
        <dbReference type="Proteomes" id="UP000076738"/>
    </source>
</evidence>
<organism evidence="1 2">
    <name type="scientific">Calocera viscosa (strain TUFC12733)</name>
    <dbReference type="NCBI Taxonomy" id="1330018"/>
    <lineage>
        <taxon>Eukaryota</taxon>
        <taxon>Fungi</taxon>
        <taxon>Dikarya</taxon>
        <taxon>Basidiomycota</taxon>
        <taxon>Agaricomycotina</taxon>
        <taxon>Dacrymycetes</taxon>
        <taxon>Dacrymycetales</taxon>
        <taxon>Dacrymycetaceae</taxon>
        <taxon>Calocera</taxon>
    </lineage>
</organism>
<dbReference type="AlphaFoldDB" id="A0A167NJ44"/>
<sequence length="187" mass="20963">MRALCSAIASSFTRSRIAMLCLPLLLLLHSFYTALRYMYRSSAVGAHTSTIPSHPHQQYHARSQPSIVIYIAYLDPHPPTLSSSSKLFSAPGGLSLIDQIYTFIFPSSLSFTWLRRLFPINSYGWSYTVSSGVRQQDAAAMYIEVVSVCTSERSCRCAGLGSGRWSGDEKRMLYNYDNTNVVRAEIR</sequence>
<accession>A0A167NJ44</accession>
<dbReference type="Proteomes" id="UP000076738">
    <property type="component" value="Unassembled WGS sequence"/>
</dbReference>
<reference evidence="1 2" key="1">
    <citation type="journal article" date="2016" name="Mol. Biol. Evol.">
        <title>Comparative Genomics of Early-Diverging Mushroom-Forming Fungi Provides Insights into the Origins of Lignocellulose Decay Capabilities.</title>
        <authorList>
            <person name="Nagy L.G."/>
            <person name="Riley R."/>
            <person name="Tritt A."/>
            <person name="Adam C."/>
            <person name="Daum C."/>
            <person name="Floudas D."/>
            <person name="Sun H."/>
            <person name="Yadav J.S."/>
            <person name="Pangilinan J."/>
            <person name="Larsson K.H."/>
            <person name="Matsuura K."/>
            <person name="Barry K."/>
            <person name="Labutti K."/>
            <person name="Kuo R."/>
            <person name="Ohm R.A."/>
            <person name="Bhattacharya S.S."/>
            <person name="Shirouzu T."/>
            <person name="Yoshinaga Y."/>
            <person name="Martin F.M."/>
            <person name="Grigoriev I.V."/>
            <person name="Hibbett D.S."/>
        </authorList>
    </citation>
    <scope>NUCLEOTIDE SEQUENCE [LARGE SCALE GENOMIC DNA]</scope>
    <source>
        <strain evidence="1 2">TUFC12733</strain>
    </source>
</reference>
<gene>
    <name evidence="1" type="ORF">CALVIDRAFT_60157</name>
</gene>
<keyword evidence="2" id="KW-1185">Reference proteome</keyword>